<dbReference type="GO" id="GO:0006355">
    <property type="term" value="P:regulation of DNA-templated transcription"/>
    <property type="evidence" value="ECO:0007669"/>
    <property type="project" value="InterPro"/>
</dbReference>
<dbReference type="InterPro" id="IPR036388">
    <property type="entry name" value="WH-like_DNA-bd_sf"/>
</dbReference>
<evidence type="ECO:0000313" key="7">
    <source>
        <dbReference type="Proteomes" id="UP000537188"/>
    </source>
</evidence>
<dbReference type="InterPro" id="IPR001867">
    <property type="entry name" value="OmpR/PhoB-type_DNA-bd"/>
</dbReference>
<sequence length="229" mass="26059">MSSLKKHTFTSTYPSIALHDFTPNVAFLHYDVDSGPLVETAEKASDASASSYAVTSEQNFNLWLSNYVAAKRLYEANNRLTRHLQDTAKNPKISVLKSEPERHELNNTTAEMVNTTSALRAPDVWLLTHQDRALVKGGLRISLTTIESALIKKMLNHEERVVSKEELIRNIGREPDIYRGLEMCLSRLQDKFKRVNDGERLFRAVRNRGYCLTQKIKSPLSNRNNVAEQ</sequence>
<name>A0A7Y8K726_9PSED</name>
<gene>
    <name evidence="4" type="ORF">HX822_06685</name>
    <name evidence="5" type="ORF">HX828_16440</name>
</gene>
<accession>A0A7Y8K726</accession>
<protein>
    <submittedName>
        <fullName evidence="5">Winged helix-turn-helix domain-containing protein</fullName>
    </submittedName>
</protein>
<proteinExistence type="predicted"/>
<dbReference type="InterPro" id="IPR016032">
    <property type="entry name" value="Sig_transdc_resp-reg_C-effctor"/>
</dbReference>
<dbReference type="Pfam" id="PF00486">
    <property type="entry name" value="Trans_reg_C"/>
    <property type="match status" value="1"/>
</dbReference>
<evidence type="ECO:0000313" key="4">
    <source>
        <dbReference type="EMBL" id="NWE12618.1"/>
    </source>
</evidence>
<dbReference type="AlphaFoldDB" id="A0A7Y8K726"/>
<evidence type="ECO:0000313" key="5">
    <source>
        <dbReference type="EMBL" id="NWE77155.1"/>
    </source>
</evidence>
<dbReference type="RefSeq" id="WP_177047582.1">
    <property type="nucleotide sequence ID" value="NZ_JACARE010000044.1"/>
</dbReference>
<organism evidence="5 7">
    <name type="scientific">Pseudomonas yamanorum</name>
    <dbReference type="NCBI Taxonomy" id="515393"/>
    <lineage>
        <taxon>Bacteria</taxon>
        <taxon>Pseudomonadati</taxon>
        <taxon>Pseudomonadota</taxon>
        <taxon>Gammaproteobacteria</taxon>
        <taxon>Pseudomonadales</taxon>
        <taxon>Pseudomonadaceae</taxon>
        <taxon>Pseudomonas</taxon>
    </lineage>
</organism>
<feature type="DNA-binding region" description="OmpR/PhoB-type" evidence="2">
    <location>
        <begin position="116"/>
        <end position="214"/>
    </location>
</feature>
<dbReference type="PROSITE" id="PS51755">
    <property type="entry name" value="OMPR_PHOB"/>
    <property type="match status" value="1"/>
</dbReference>
<dbReference type="SMART" id="SM00862">
    <property type="entry name" value="Trans_reg_C"/>
    <property type="match status" value="1"/>
</dbReference>
<dbReference type="Proteomes" id="UP000531950">
    <property type="component" value="Unassembled WGS sequence"/>
</dbReference>
<dbReference type="SUPFAM" id="SSF46894">
    <property type="entry name" value="C-terminal effector domain of the bipartite response regulators"/>
    <property type="match status" value="1"/>
</dbReference>
<dbReference type="Proteomes" id="UP000537188">
    <property type="component" value="Unassembled WGS sequence"/>
</dbReference>
<feature type="domain" description="OmpR/PhoB-type" evidence="3">
    <location>
        <begin position="116"/>
        <end position="214"/>
    </location>
</feature>
<keyword evidence="1 2" id="KW-0238">DNA-binding</keyword>
<evidence type="ECO:0000259" key="3">
    <source>
        <dbReference type="PROSITE" id="PS51755"/>
    </source>
</evidence>
<evidence type="ECO:0000313" key="6">
    <source>
        <dbReference type="Proteomes" id="UP000531950"/>
    </source>
</evidence>
<dbReference type="Gene3D" id="1.10.10.10">
    <property type="entry name" value="Winged helix-like DNA-binding domain superfamily/Winged helix DNA-binding domain"/>
    <property type="match status" value="1"/>
</dbReference>
<reference evidence="6 7" key="1">
    <citation type="submission" date="2020-04" db="EMBL/GenBank/DDBJ databases">
        <title>Molecular characterization of pseudomonads from Agaricus bisporus reveal novel blotch 2 pathogens in Western Europe.</title>
        <authorList>
            <person name="Taparia T."/>
            <person name="Krijger M."/>
            <person name="Haynes E."/>
            <person name="Elpinstone J.G."/>
            <person name="Noble R."/>
            <person name="Van Der Wolf J."/>
        </authorList>
    </citation>
    <scope>NUCLEOTIDE SEQUENCE [LARGE SCALE GENOMIC DNA]</scope>
    <source>
        <strain evidence="5 7">IPO3781</strain>
        <strain evidence="4 6">IPO3782</strain>
    </source>
</reference>
<comment type="caution">
    <text evidence="5">The sequence shown here is derived from an EMBL/GenBank/DDBJ whole genome shotgun (WGS) entry which is preliminary data.</text>
</comment>
<evidence type="ECO:0000256" key="2">
    <source>
        <dbReference type="PROSITE-ProRule" id="PRU01091"/>
    </source>
</evidence>
<dbReference type="EMBL" id="JACARF010000018">
    <property type="protein sequence ID" value="NWE77155.1"/>
    <property type="molecule type" value="Genomic_DNA"/>
</dbReference>
<dbReference type="GO" id="GO:0003677">
    <property type="term" value="F:DNA binding"/>
    <property type="evidence" value="ECO:0007669"/>
    <property type="project" value="UniProtKB-UniRule"/>
</dbReference>
<evidence type="ECO:0000256" key="1">
    <source>
        <dbReference type="ARBA" id="ARBA00023125"/>
    </source>
</evidence>
<dbReference type="EMBL" id="JACARG010000010">
    <property type="protein sequence ID" value="NWE12618.1"/>
    <property type="molecule type" value="Genomic_DNA"/>
</dbReference>
<dbReference type="GO" id="GO:0000160">
    <property type="term" value="P:phosphorelay signal transduction system"/>
    <property type="evidence" value="ECO:0007669"/>
    <property type="project" value="InterPro"/>
</dbReference>